<dbReference type="SMART" id="SM00855">
    <property type="entry name" value="PGAM"/>
    <property type="match status" value="1"/>
</dbReference>
<dbReference type="EMBL" id="CP098023">
    <property type="protein sequence ID" value="WKD51063.1"/>
    <property type="molecule type" value="Genomic_DNA"/>
</dbReference>
<dbReference type="Gene3D" id="3.40.50.1240">
    <property type="entry name" value="Phosphoglycerate mutase-like"/>
    <property type="match status" value="1"/>
</dbReference>
<dbReference type="SUPFAM" id="SSF53254">
    <property type="entry name" value="Phosphoglycerate mutase-like"/>
    <property type="match status" value="1"/>
</dbReference>
<evidence type="ECO:0000313" key="1">
    <source>
        <dbReference type="EMBL" id="WKD51063.1"/>
    </source>
</evidence>
<evidence type="ECO:0000313" key="2">
    <source>
        <dbReference type="Proteomes" id="UP001321520"/>
    </source>
</evidence>
<proteinExistence type="predicted"/>
<organism evidence="1 2">
    <name type="scientific">Microbulbifer spongiae</name>
    <dbReference type="NCBI Taxonomy" id="2944933"/>
    <lineage>
        <taxon>Bacteria</taxon>
        <taxon>Pseudomonadati</taxon>
        <taxon>Pseudomonadota</taxon>
        <taxon>Gammaproteobacteria</taxon>
        <taxon>Cellvibrionales</taxon>
        <taxon>Microbulbiferaceae</taxon>
        <taxon>Microbulbifer</taxon>
    </lineage>
</organism>
<accession>A0ABY9EG45</accession>
<gene>
    <name evidence="1" type="ORF">M8T91_06475</name>
</gene>
<name>A0ABY9EG45_9GAMM</name>
<protein>
    <submittedName>
        <fullName evidence="1">Histidine phosphatase family protein</fullName>
    </submittedName>
</protein>
<dbReference type="InterPro" id="IPR013078">
    <property type="entry name" value="His_Pase_superF_clade-1"/>
</dbReference>
<dbReference type="Pfam" id="PF00300">
    <property type="entry name" value="His_Phos_1"/>
    <property type="match status" value="1"/>
</dbReference>
<reference evidence="1 2" key="1">
    <citation type="submission" date="2022-05" db="EMBL/GenBank/DDBJ databases">
        <title>Microbulbifer sp. nov., isolated from sponge.</title>
        <authorList>
            <person name="Gao L."/>
        </authorList>
    </citation>
    <scope>NUCLEOTIDE SEQUENCE [LARGE SCALE GENOMIC DNA]</scope>
    <source>
        <strain evidence="1 2">MI-G</strain>
    </source>
</reference>
<dbReference type="RefSeq" id="WP_301417975.1">
    <property type="nucleotide sequence ID" value="NZ_CP098023.1"/>
</dbReference>
<dbReference type="InterPro" id="IPR029033">
    <property type="entry name" value="His_PPase_superfam"/>
</dbReference>
<sequence length="152" mass="16530">MQLFILRHGKAEPQLGNDAERALTESGRLQVAQVCEQRAEELSAVRALWASPFVRTQQTAGIVSTHLGLPVLTEPLLIGDTNPQEILDKLQEQARETFPILLVSHQPLVGKLLNGLCGSGDQYPFGTASLACISAEVWAYGCAELDWLQHAG</sequence>
<keyword evidence="2" id="KW-1185">Reference proteome</keyword>
<dbReference type="CDD" id="cd07067">
    <property type="entry name" value="HP_PGM_like"/>
    <property type="match status" value="1"/>
</dbReference>
<dbReference type="Proteomes" id="UP001321520">
    <property type="component" value="Chromosome"/>
</dbReference>